<dbReference type="Proteomes" id="UP000031668">
    <property type="component" value="Unassembled WGS sequence"/>
</dbReference>
<dbReference type="AlphaFoldDB" id="A0A0C2MDD4"/>
<name>A0A0C2MDD4_THEKT</name>
<accession>A0A0C2MDD4</accession>
<gene>
    <name evidence="1" type="ORF">RF11_16269</name>
</gene>
<comment type="caution">
    <text evidence="1">The sequence shown here is derived from an EMBL/GenBank/DDBJ whole genome shotgun (WGS) entry which is preliminary data.</text>
</comment>
<proteinExistence type="predicted"/>
<sequence>MNFRKHANESDVFSSQINIDFEKVLAVIQPECVDLNPTSDDYIIPYPAHLVQMLHISVQRMRTFPTGRMLCSKVARYVNCRGYDGWLLVTVSNYYFTLSEGFQKQMESAIECLCIKTLPV</sequence>
<dbReference type="EMBL" id="JWZT01005008">
    <property type="protein sequence ID" value="KII62319.1"/>
    <property type="molecule type" value="Genomic_DNA"/>
</dbReference>
<evidence type="ECO:0000313" key="1">
    <source>
        <dbReference type="EMBL" id="KII62319.1"/>
    </source>
</evidence>
<evidence type="ECO:0000313" key="2">
    <source>
        <dbReference type="Proteomes" id="UP000031668"/>
    </source>
</evidence>
<reference evidence="1 2" key="1">
    <citation type="journal article" date="2014" name="Genome Biol. Evol.">
        <title>The genome of the myxosporean Thelohanellus kitauei shows adaptations to nutrient acquisition within its fish host.</title>
        <authorList>
            <person name="Yang Y."/>
            <person name="Xiong J."/>
            <person name="Zhou Z."/>
            <person name="Huo F."/>
            <person name="Miao W."/>
            <person name="Ran C."/>
            <person name="Liu Y."/>
            <person name="Zhang J."/>
            <person name="Feng J."/>
            <person name="Wang M."/>
            <person name="Wang M."/>
            <person name="Wang L."/>
            <person name="Yao B."/>
        </authorList>
    </citation>
    <scope>NUCLEOTIDE SEQUENCE [LARGE SCALE GENOMIC DNA]</scope>
    <source>
        <strain evidence="1">Wuqing</strain>
    </source>
</reference>
<keyword evidence="2" id="KW-1185">Reference proteome</keyword>
<protein>
    <submittedName>
        <fullName evidence="1">Uncharacterized protein</fullName>
    </submittedName>
</protein>
<organism evidence="1 2">
    <name type="scientific">Thelohanellus kitauei</name>
    <name type="common">Myxosporean</name>
    <dbReference type="NCBI Taxonomy" id="669202"/>
    <lineage>
        <taxon>Eukaryota</taxon>
        <taxon>Metazoa</taxon>
        <taxon>Cnidaria</taxon>
        <taxon>Myxozoa</taxon>
        <taxon>Myxosporea</taxon>
        <taxon>Bivalvulida</taxon>
        <taxon>Platysporina</taxon>
        <taxon>Myxobolidae</taxon>
        <taxon>Thelohanellus</taxon>
    </lineage>
</organism>